<accession>D0KZR5</accession>
<evidence type="ECO:0000256" key="9">
    <source>
        <dbReference type="SAM" id="Phobius"/>
    </source>
</evidence>
<feature type="transmembrane region" description="Helical" evidence="9">
    <location>
        <begin position="525"/>
        <end position="544"/>
    </location>
</feature>
<gene>
    <name evidence="10" type="ordered locus">Hneap_1102</name>
</gene>
<dbReference type="EMBL" id="CP001801">
    <property type="protein sequence ID" value="ACX95938.1"/>
    <property type="molecule type" value="Genomic_DNA"/>
</dbReference>
<organism evidence="10 11">
    <name type="scientific">Halothiobacillus neapolitanus (strain ATCC 23641 / DSM 15147 / CIP 104769 / NCIMB 8539 / c2)</name>
    <name type="common">Thiobacillus neapolitanus</name>
    <dbReference type="NCBI Taxonomy" id="555778"/>
    <lineage>
        <taxon>Bacteria</taxon>
        <taxon>Pseudomonadati</taxon>
        <taxon>Pseudomonadota</taxon>
        <taxon>Gammaproteobacteria</taxon>
        <taxon>Chromatiales</taxon>
        <taxon>Halothiobacillaceae</taxon>
        <taxon>Halothiobacillus</taxon>
    </lineage>
</organism>
<evidence type="ECO:0000256" key="4">
    <source>
        <dbReference type="ARBA" id="ARBA00022692"/>
    </source>
</evidence>
<sequence length="561" mass="59974">MTHLTRSHPRSSAAPIGFKRFRHWIAPIFTLCLLMGATLPMPMAQADSASPSLATGSPTVSAIASDDAMTRSHAIKALILQPPAGAADVLHALDQGMLYVKAKPVAQLGIADAAGKISAIDSEEILGNTSDAQWQPVSINNVIRIQLRPRLDLMALASPDVSKRRDAAQDLFSARLTPDYIHEIKALEPQIKDADVQANLRKLVAGFELNDADPKVRLVAIADVADALDPEIRAKLANLASNDNDPAVKAAAAKTLDAINTRVAGWQFLQNLVFGLSLGSVLLLAAIGLAITFGVMGVINMAHGEMMMIGAYTTWLLQQLMPNHLTAALFLAIPSAFLAAGIIGMAIERGLIRFLYGRPLETLLATFGLSLMLQQAARIIFTPLNRAVALPDFMSNSWVVNPVFAITYNRLYILIFSLTVFFALLLLLKRSTFGLRIRAVAQNRAMARACGVRSNWIDALTFGLGSGIAGIAGVALAQITNVGPNLGQSYIVDSFMVVVLGGVGNLWGTLVAGMGIGVLNKFLEPYSGAVLAKVVVLVLVILVIQKRPRGLFPQKGRAAEE</sequence>
<dbReference type="PANTHER" id="PTHR11795">
    <property type="entry name" value="BRANCHED-CHAIN AMINO ACID TRANSPORT SYSTEM PERMEASE PROTEIN LIVH"/>
    <property type="match status" value="1"/>
</dbReference>
<comment type="similarity">
    <text evidence="8">Belongs to the binding-protein-dependent transport system permease family. LivHM subfamily.</text>
</comment>
<feature type="transmembrane region" description="Helical" evidence="9">
    <location>
        <begin position="411"/>
        <end position="428"/>
    </location>
</feature>
<feature type="transmembrane region" description="Helical" evidence="9">
    <location>
        <begin position="495"/>
        <end position="519"/>
    </location>
</feature>
<dbReference type="PANTHER" id="PTHR11795:SF447">
    <property type="entry name" value="ABC TRANSPORTER PERMEASE PROTEIN"/>
    <property type="match status" value="1"/>
</dbReference>
<dbReference type="RefSeq" id="WP_012823974.1">
    <property type="nucleotide sequence ID" value="NC_013422.1"/>
</dbReference>
<proteinExistence type="inferred from homology"/>
<dbReference type="GO" id="GO:0005886">
    <property type="term" value="C:plasma membrane"/>
    <property type="evidence" value="ECO:0007669"/>
    <property type="project" value="UniProtKB-SubCell"/>
</dbReference>
<dbReference type="InterPro" id="IPR017779">
    <property type="entry name" value="ABC_UrtB_bac"/>
</dbReference>
<evidence type="ECO:0000256" key="7">
    <source>
        <dbReference type="ARBA" id="ARBA00023136"/>
    </source>
</evidence>
<protein>
    <submittedName>
        <fullName evidence="10">Urea ABC transporter, permease protein UrtB</fullName>
    </submittedName>
</protein>
<keyword evidence="3" id="KW-1003">Cell membrane</keyword>
<keyword evidence="4 9" id="KW-0812">Transmembrane</keyword>
<evidence type="ECO:0000256" key="2">
    <source>
        <dbReference type="ARBA" id="ARBA00022448"/>
    </source>
</evidence>
<dbReference type="InterPro" id="IPR001851">
    <property type="entry name" value="ABC_transp_permease"/>
</dbReference>
<keyword evidence="6 9" id="KW-1133">Transmembrane helix</keyword>
<dbReference type="Pfam" id="PF13646">
    <property type="entry name" value="HEAT_2"/>
    <property type="match status" value="1"/>
</dbReference>
<dbReference type="GO" id="GO:0006865">
    <property type="term" value="P:amino acid transport"/>
    <property type="evidence" value="ECO:0007669"/>
    <property type="project" value="UniProtKB-KW"/>
</dbReference>
<evidence type="ECO:0000256" key="6">
    <source>
        <dbReference type="ARBA" id="ARBA00022989"/>
    </source>
</evidence>
<evidence type="ECO:0000313" key="11">
    <source>
        <dbReference type="Proteomes" id="UP000009102"/>
    </source>
</evidence>
<feature type="transmembrane region" description="Helical" evidence="9">
    <location>
        <begin position="327"/>
        <end position="347"/>
    </location>
</feature>
<dbReference type="GO" id="GO:0022857">
    <property type="term" value="F:transmembrane transporter activity"/>
    <property type="evidence" value="ECO:0007669"/>
    <property type="project" value="InterPro"/>
</dbReference>
<evidence type="ECO:0000313" key="10">
    <source>
        <dbReference type="EMBL" id="ACX95938.1"/>
    </source>
</evidence>
<evidence type="ECO:0000256" key="1">
    <source>
        <dbReference type="ARBA" id="ARBA00004429"/>
    </source>
</evidence>
<dbReference type="KEGG" id="hna:Hneap_1102"/>
<keyword evidence="5" id="KW-0029">Amino-acid transport</keyword>
<dbReference type="eggNOG" id="COG1413">
    <property type="taxonomic scope" value="Bacteria"/>
</dbReference>
<dbReference type="HOGENOM" id="CLU_027416_1_0_6"/>
<dbReference type="CDD" id="cd06582">
    <property type="entry name" value="TM_PBP1_LivH_like"/>
    <property type="match status" value="1"/>
</dbReference>
<dbReference type="STRING" id="555778.Hneap_1102"/>
<evidence type="ECO:0000256" key="8">
    <source>
        <dbReference type="ARBA" id="ARBA00037998"/>
    </source>
</evidence>
<dbReference type="InterPro" id="IPR052157">
    <property type="entry name" value="BCAA_transport_permease"/>
</dbReference>
<dbReference type="NCBIfam" id="TIGR03409">
    <property type="entry name" value="urea_trans_UrtB"/>
    <property type="match status" value="1"/>
</dbReference>
<comment type="subcellular location">
    <subcellularLocation>
        <location evidence="1">Cell inner membrane</location>
        <topology evidence="1">Multi-pass membrane protein</topology>
    </subcellularLocation>
</comment>
<feature type="transmembrane region" description="Helical" evidence="9">
    <location>
        <begin position="272"/>
        <end position="299"/>
    </location>
</feature>
<evidence type="ECO:0000256" key="5">
    <source>
        <dbReference type="ARBA" id="ARBA00022970"/>
    </source>
</evidence>
<dbReference type="Proteomes" id="UP000009102">
    <property type="component" value="Chromosome"/>
</dbReference>
<keyword evidence="11" id="KW-1185">Reference proteome</keyword>
<name>D0KZR5_HALNC</name>
<dbReference type="Pfam" id="PF02653">
    <property type="entry name" value="BPD_transp_2"/>
    <property type="match status" value="1"/>
</dbReference>
<keyword evidence="2" id="KW-0813">Transport</keyword>
<reference evidence="10 11" key="1">
    <citation type="submission" date="2009-10" db="EMBL/GenBank/DDBJ databases">
        <title>Complete sequence of Halothiobacillus neapolitanus c2.</title>
        <authorList>
            <consortium name="US DOE Joint Genome Institute"/>
            <person name="Lucas S."/>
            <person name="Copeland A."/>
            <person name="Lapidus A."/>
            <person name="Glavina del Rio T."/>
            <person name="Tice H."/>
            <person name="Bruce D."/>
            <person name="Goodwin L."/>
            <person name="Pitluck S."/>
            <person name="Davenport K."/>
            <person name="Brettin T."/>
            <person name="Detter J.C."/>
            <person name="Han C."/>
            <person name="Tapia R."/>
            <person name="Larimer F."/>
            <person name="Land M."/>
            <person name="Hauser L."/>
            <person name="Kyrpides N."/>
            <person name="Mikhailova N."/>
            <person name="Kerfeld C."/>
            <person name="Cannon G."/>
            <person name="Heinhort S."/>
        </authorList>
    </citation>
    <scope>NUCLEOTIDE SEQUENCE [LARGE SCALE GENOMIC DNA]</scope>
    <source>
        <strain evidence="11">ATCC 23641 / c2</strain>
    </source>
</reference>
<keyword evidence="7 9" id="KW-0472">Membrane</keyword>
<dbReference type="AlphaFoldDB" id="D0KZR5"/>
<dbReference type="eggNOG" id="COG0559">
    <property type="taxonomic scope" value="Bacteria"/>
</dbReference>
<evidence type="ECO:0000256" key="3">
    <source>
        <dbReference type="ARBA" id="ARBA00022475"/>
    </source>
</evidence>